<dbReference type="AlphaFoldDB" id="A0A1M5IUX5"/>
<name>A0A1M5IUX5_9SPHI</name>
<organism evidence="1 2">
    <name type="scientific">Pedobacter caeni</name>
    <dbReference type="NCBI Taxonomy" id="288992"/>
    <lineage>
        <taxon>Bacteria</taxon>
        <taxon>Pseudomonadati</taxon>
        <taxon>Bacteroidota</taxon>
        <taxon>Sphingobacteriia</taxon>
        <taxon>Sphingobacteriales</taxon>
        <taxon>Sphingobacteriaceae</taxon>
        <taxon>Pedobacter</taxon>
    </lineage>
</organism>
<evidence type="ECO:0000313" key="1">
    <source>
        <dbReference type="EMBL" id="SHG31965.1"/>
    </source>
</evidence>
<gene>
    <name evidence="1" type="ORF">SAMN04488522_10571</name>
</gene>
<sequence>MDLYQLRRLPDVTGKNNHRRNGQFRVAAFFLKEAGGLHKISRAGQSESLTAAAMKKWGTGMWTFFRITWNIFCLTVLSFRSTEGSFVVTAWPYR</sequence>
<dbReference type="EMBL" id="FQUQ01000005">
    <property type="protein sequence ID" value="SHG31965.1"/>
    <property type="molecule type" value="Genomic_DNA"/>
</dbReference>
<keyword evidence="2" id="KW-1185">Reference proteome</keyword>
<proteinExistence type="predicted"/>
<reference evidence="2" key="1">
    <citation type="submission" date="2016-11" db="EMBL/GenBank/DDBJ databases">
        <authorList>
            <person name="Varghese N."/>
            <person name="Submissions S."/>
        </authorList>
    </citation>
    <scope>NUCLEOTIDE SEQUENCE [LARGE SCALE GENOMIC DNA]</scope>
    <source>
        <strain evidence="2">DSM 16990</strain>
    </source>
</reference>
<evidence type="ECO:0000313" key="2">
    <source>
        <dbReference type="Proteomes" id="UP000184287"/>
    </source>
</evidence>
<accession>A0A1M5IUX5</accession>
<dbReference type="STRING" id="288992.SAMN04488522_10571"/>
<protein>
    <submittedName>
        <fullName evidence="1">Uncharacterized protein</fullName>
    </submittedName>
</protein>
<dbReference type="Proteomes" id="UP000184287">
    <property type="component" value="Unassembled WGS sequence"/>
</dbReference>